<organism evidence="2 3">
    <name type="scientific">Spirosoma terrae</name>
    <dbReference type="NCBI Taxonomy" id="1968276"/>
    <lineage>
        <taxon>Bacteria</taxon>
        <taxon>Pseudomonadati</taxon>
        <taxon>Bacteroidota</taxon>
        <taxon>Cytophagia</taxon>
        <taxon>Cytophagales</taxon>
        <taxon>Cytophagaceae</taxon>
        <taxon>Spirosoma</taxon>
    </lineage>
</organism>
<dbReference type="AlphaFoldDB" id="A0A6L9L6V6"/>
<feature type="domain" description="Putative auto-transporter adhesin head GIN" evidence="1">
    <location>
        <begin position="38"/>
        <end position="218"/>
    </location>
</feature>
<dbReference type="InterPro" id="IPR021255">
    <property type="entry name" value="DUF2807"/>
</dbReference>
<keyword evidence="3" id="KW-1185">Reference proteome</keyword>
<dbReference type="EMBL" id="JAAFZH010000003">
    <property type="protein sequence ID" value="NDU95062.1"/>
    <property type="molecule type" value="Genomic_DNA"/>
</dbReference>
<gene>
    <name evidence="2" type="ORF">GK108_09265</name>
</gene>
<evidence type="ECO:0000313" key="3">
    <source>
        <dbReference type="Proteomes" id="UP000474175"/>
    </source>
</evidence>
<protein>
    <submittedName>
        <fullName evidence="2">DUF2807 domain-containing protein</fullName>
    </submittedName>
</protein>
<dbReference type="Gene3D" id="2.160.20.120">
    <property type="match status" value="1"/>
</dbReference>
<proteinExistence type="predicted"/>
<accession>A0A6L9L6V6</accession>
<dbReference type="Proteomes" id="UP000474175">
    <property type="component" value="Unassembled WGS sequence"/>
</dbReference>
<sequence>MKRISFFVILCVATLLNACKEDLGPYKEVTRAYSLDTFSKLTMESGLRVDVQPGNNFSITARGNEEDVNDLVLTVRQGVLYANYKNSRRRNRYDTFIMITMPAIRAVNFSGAVHATITGFLTMNELDIELSGASKTDYKGNVNLVKSVLSGASTLTMTGEGKKLVSELSGASQLEAYDYPADEADLDVSGASEVRIRINDMLKVKASGASKVRYRGNPQKYIDVSGASIVVQE</sequence>
<dbReference type="RefSeq" id="WP_163946279.1">
    <property type="nucleotide sequence ID" value="NZ_JAAFZH010000003.1"/>
</dbReference>
<evidence type="ECO:0000313" key="2">
    <source>
        <dbReference type="EMBL" id="NDU95062.1"/>
    </source>
</evidence>
<dbReference type="Pfam" id="PF10988">
    <property type="entry name" value="DUF2807"/>
    <property type="match status" value="1"/>
</dbReference>
<comment type="caution">
    <text evidence="2">The sequence shown here is derived from an EMBL/GenBank/DDBJ whole genome shotgun (WGS) entry which is preliminary data.</text>
</comment>
<name>A0A6L9L6V6_9BACT</name>
<reference evidence="2 3" key="1">
    <citation type="submission" date="2020-02" db="EMBL/GenBank/DDBJ databases">
        <title>Draft genome sequence of two Spirosoma agri KCTC 52727 and Spirosoma terrae KCTC 52035.</title>
        <authorList>
            <person name="Rojas J."/>
            <person name="Ambika Manirajan B."/>
            <person name="Suarez C."/>
            <person name="Ratering S."/>
            <person name="Schnell S."/>
        </authorList>
    </citation>
    <scope>NUCLEOTIDE SEQUENCE [LARGE SCALE GENOMIC DNA]</scope>
    <source>
        <strain evidence="2 3">KCTC 52035</strain>
    </source>
</reference>
<evidence type="ECO:0000259" key="1">
    <source>
        <dbReference type="Pfam" id="PF10988"/>
    </source>
</evidence>